<evidence type="ECO:0000313" key="2">
    <source>
        <dbReference type="Proteomes" id="UP000824120"/>
    </source>
</evidence>
<dbReference type="AlphaFoldDB" id="A0A9J5Z1J1"/>
<protein>
    <submittedName>
        <fullName evidence="1">Uncharacterized protein</fullName>
    </submittedName>
</protein>
<organism evidence="1 2">
    <name type="scientific">Solanum commersonii</name>
    <name type="common">Commerson's wild potato</name>
    <name type="synonym">Commerson's nightshade</name>
    <dbReference type="NCBI Taxonomy" id="4109"/>
    <lineage>
        <taxon>Eukaryota</taxon>
        <taxon>Viridiplantae</taxon>
        <taxon>Streptophyta</taxon>
        <taxon>Embryophyta</taxon>
        <taxon>Tracheophyta</taxon>
        <taxon>Spermatophyta</taxon>
        <taxon>Magnoliopsida</taxon>
        <taxon>eudicotyledons</taxon>
        <taxon>Gunneridae</taxon>
        <taxon>Pentapetalae</taxon>
        <taxon>asterids</taxon>
        <taxon>lamiids</taxon>
        <taxon>Solanales</taxon>
        <taxon>Solanaceae</taxon>
        <taxon>Solanoideae</taxon>
        <taxon>Solaneae</taxon>
        <taxon>Solanum</taxon>
    </lineage>
</organism>
<dbReference type="Proteomes" id="UP000824120">
    <property type="component" value="Chromosome 5"/>
</dbReference>
<evidence type="ECO:0000313" key="1">
    <source>
        <dbReference type="EMBL" id="KAG5606546.1"/>
    </source>
</evidence>
<name>A0A9J5Z1J1_SOLCO</name>
<keyword evidence="2" id="KW-1185">Reference proteome</keyword>
<proteinExistence type="predicted"/>
<gene>
    <name evidence="1" type="ORF">H5410_028038</name>
</gene>
<sequence length="80" mass="9292">MAFDKRLHFWTLSNTFLGVPKSSVTLEFRQHFSSIALSATLKSRPFKFDHLHFPTHLEFTTNQIATIIEEAKSSRFHIAQ</sequence>
<dbReference type="EMBL" id="JACXVP010000005">
    <property type="protein sequence ID" value="KAG5606546.1"/>
    <property type="molecule type" value="Genomic_DNA"/>
</dbReference>
<comment type="caution">
    <text evidence="1">The sequence shown here is derived from an EMBL/GenBank/DDBJ whole genome shotgun (WGS) entry which is preliminary data.</text>
</comment>
<accession>A0A9J5Z1J1</accession>
<reference evidence="1 2" key="1">
    <citation type="submission" date="2020-09" db="EMBL/GenBank/DDBJ databases">
        <title>De no assembly of potato wild relative species, Solanum commersonii.</title>
        <authorList>
            <person name="Cho K."/>
        </authorList>
    </citation>
    <scope>NUCLEOTIDE SEQUENCE [LARGE SCALE GENOMIC DNA]</scope>
    <source>
        <strain evidence="1">LZ3.2</strain>
        <tissue evidence="1">Leaf</tissue>
    </source>
</reference>